<feature type="transmembrane region" description="Helical" evidence="10">
    <location>
        <begin position="263"/>
        <end position="287"/>
    </location>
</feature>
<dbReference type="InterPro" id="IPR001757">
    <property type="entry name" value="P_typ_ATPase"/>
</dbReference>
<keyword evidence="7 10" id="KW-0472">Membrane</keyword>
<dbReference type="EC" id="7.2.2.12" evidence="8"/>
<comment type="catalytic activity">
    <reaction evidence="9">
        <text>Zn(2+)(in) + ATP + H2O = Zn(2+)(out) + ADP + phosphate + H(+)</text>
        <dbReference type="Rhea" id="RHEA:20621"/>
        <dbReference type="ChEBI" id="CHEBI:15377"/>
        <dbReference type="ChEBI" id="CHEBI:15378"/>
        <dbReference type="ChEBI" id="CHEBI:29105"/>
        <dbReference type="ChEBI" id="CHEBI:30616"/>
        <dbReference type="ChEBI" id="CHEBI:43474"/>
        <dbReference type="ChEBI" id="CHEBI:456216"/>
        <dbReference type="EC" id="7.2.2.12"/>
    </reaction>
</comment>
<name>A0A1L3SXI2_9HYPH</name>
<dbReference type="PRINTS" id="PR00119">
    <property type="entry name" value="CATATPASE"/>
</dbReference>
<dbReference type="SFLD" id="SFLDF00027">
    <property type="entry name" value="p-type_atpase"/>
    <property type="match status" value="1"/>
</dbReference>
<evidence type="ECO:0000259" key="11">
    <source>
        <dbReference type="Pfam" id="PF00122"/>
    </source>
</evidence>
<comment type="similarity">
    <text evidence="2 10">Belongs to the cation transport ATPase (P-type) (TC 3.A.3) family. Type IB subfamily.</text>
</comment>
<dbReference type="NCBIfam" id="TIGR01525">
    <property type="entry name" value="ATPase-IB_hvy"/>
    <property type="match status" value="1"/>
</dbReference>
<evidence type="ECO:0000256" key="9">
    <source>
        <dbReference type="ARBA" id="ARBA00047308"/>
    </source>
</evidence>
<keyword evidence="10" id="KW-0067">ATP-binding</keyword>
<dbReference type="GO" id="GO:0016463">
    <property type="term" value="F:P-type zinc transporter activity"/>
    <property type="evidence" value="ECO:0007669"/>
    <property type="project" value="UniProtKB-EC"/>
</dbReference>
<keyword evidence="5" id="KW-1278">Translocase</keyword>
<sequence>MRSSAVAAPNESLLRRALLLLAVGGLLAGFLLPADSGRLSQDLVWTAATLPLVLTLAVSIVRDFWIGRFGVDAIALVSMSAALLLDQALAAVVVAIMYAGGSVLEDFARGRAERNLKALTDRSPRFARRLAGGKLEEIPADEVAVGDELLVRAGEVLPVDGVLLDEHASIDAAAVTGEPLPERCRLGDVLLSGTVNAAESFRMRATAIAGESTYAGIVRMVQAAQTAKAPFMRMADRFALLLLPATLIIAAAAWLGSGDPIRALAVLVVATPCPLILAAPVAFISGVSRAARAGVLMKGSAALEALAQTKTVIFDKTGTLTHGGAGLLEIEAAPGRDGDEVLRLLGSLEQASGNVVALAAVEAARSHALALSPPREVKESRGSGLQGIVDGVRVIAGSRAFVCGTEPLPLWAEKTIKRYEGQPVLTVYLSANGMLVGIFVFGDGVRADAHATIAALRRNGIGRAVMLTGDDEAAAARVAAPLGLDRVLAGATPSGKVDVVREERASAPTLMVGDGINDAPALAAATVGIAMGARGATASSQAADIVILTDSLKPVAEAVAIARRTRAIAYQSVVTGLALSGIAMLFAAFGYVTPVAGALLQEGIDVAVIVNALRALRGGVGQSSFDANQGRMRQPA</sequence>
<dbReference type="InterPro" id="IPR018303">
    <property type="entry name" value="ATPase_P-typ_P_site"/>
</dbReference>
<evidence type="ECO:0000256" key="5">
    <source>
        <dbReference type="ARBA" id="ARBA00022967"/>
    </source>
</evidence>
<dbReference type="PANTHER" id="PTHR48085:SF5">
    <property type="entry name" value="CADMIUM_ZINC-TRANSPORTING ATPASE HMA4-RELATED"/>
    <property type="match status" value="1"/>
</dbReference>
<keyword evidence="10" id="KW-0547">Nucleotide-binding</keyword>
<feature type="domain" description="P-type ATPase A" evidence="11">
    <location>
        <begin position="123"/>
        <end position="222"/>
    </location>
</feature>
<dbReference type="SUPFAM" id="SSF81665">
    <property type="entry name" value="Calcium ATPase, transmembrane domain M"/>
    <property type="match status" value="1"/>
</dbReference>
<feature type="transmembrane region" description="Helical" evidence="10">
    <location>
        <begin position="238"/>
        <end position="257"/>
    </location>
</feature>
<dbReference type="GO" id="GO:0046872">
    <property type="term" value="F:metal ion binding"/>
    <property type="evidence" value="ECO:0007669"/>
    <property type="project" value="UniProtKB-KW"/>
</dbReference>
<evidence type="ECO:0000313" key="12">
    <source>
        <dbReference type="EMBL" id="APH74015.1"/>
    </source>
</evidence>
<feature type="transmembrane region" description="Helical" evidence="10">
    <location>
        <begin position="43"/>
        <end position="61"/>
    </location>
</feature>
<organism evidence="12 13">
    <name type="scientific">Aquibium oceanicum</name>
    <dbReference type="NCBI Taxonomy" id="1670800"/>
    <lineage>
        <taxon>Bacteria</taxon>
        <taxon>Pseudomonadati</taxon>
        <taxon>Pseudomonadota</taxon>
        <taxon>Alphaproteobacteria</taxon>
        <taxon>Hyphomicrobiales</taxon>
        <taxon>Phyllobacteriaceae</taxon>
        <taxon>Aquibium</taxon>
    </lineage>
</organism>
<dbReference type="SUPFAM" id="SSF81653">
    <property type="entry name" value="Calcium ATPase, transduction domain A"/>
    <property type="match status" value="1"/>
</dbReference>
<keyword evidence="10" id="KW-1003">Cell membrane</keyword>
<accession>A0A1L3SXI2</accession>
<dbReference type="EMBL" id="CP018171">
    <property type="protein sequence ID" value="APH74015.1"/>
    <property type="molecule type" value="Genomic_DNA"/>
</dbReference>
<protein>
    <recommendedName>
        <fullName evidence="8">P-type Zn(2+) transporter</fullName>
        <ecNumber evidence="8">7.2.2.12</ecNumber>
    </recommendedName>
</protein>
<dbReference type="InterPro" id="IPR008250">
    <property type="entry name" value="ATPase_P-typ_transduc_dom_A_sf"/>
</dbReference>
<dbReference type="InterPro" id="IPR051014">
    <property type="entry name" value="Cation_Transport_ATPase_IB"/>
</dbReference>
<evidence type="ECO:0000256" key="10">
    <source>
        <dbReference type="RuleBase" id="RU362081"/>
    </source>
</evidence>
<keyword evidence="13" id="KW-1185">Reference proteome</keyword>
<dbReference type="KEGG" id="meso:BSQ44_23560"/>
<dbReference type="AlphaFoldDB" id="A0A1L3SXI2"/>
<dbReference type="Pfam" id="PF00122">
    <property type="entry name" value="E1-E2_ATPase"/>
    <property type="match status" value="1"/>
</dbReference>
<evidence type="ECO:0000256" key="3">
    <source>
        <dbReference type="ARBA" id="ARBA00022692"/>
    </source>
</evidence>
<dbReference type="InterPro" id="IPR023214">
    <property type="entry name" value="HAD_sf"/>
</dbReference>
<keyword evidence="6 10" id="KW-1133">Transmembrane helix</keyword>
<evidence type="ECO:0000256" key="6">
    <source>
        <dbReference type="ARBA" id="ARBA00022989"/>
    </source>
</evidence>
<evidence type="ECO:0000256" key="1">
    <source>
        <dbReference type="ARBA" id="ARBA00004370"/>
    </source>
</evidence>
<dbReference type="GO" id="GO:0016887">
    <property type="term" value="F:ATP hydrolysis activity"/>
    <property type="evidence" value="ECO:0007669"/>
    <property type="project" value="InterPro"/>
</dbReference>
<comment type="subcellular location">
    <subcellularLocation>
        <location evidence="10">Cell membrane</location>
    </subcellularLocation>
    <subcellularLocation>
        <location evidence="1">Membrane</location>
    </subcellularLocation>
</comment>
<feature type="transmembrane region" description="Helical" evidence="10">
    <location>
        <begin position="573"/>
        <end position="592"/>
    </location>
</feature>
<dbReference type="InterPro" id="IPR044492">
    <property type="entry name" value="P_typ_ATPase_HD_dom"/>
</dbReference>
<evidence type="ECO:0000313" key="13">
    <source>
        <dbReference type="Proteomes" id="UP000182840"/>
    </source>
</evidence>
<dbReference type="Gene3D" id="3.40.1110.10">
    <property type="entry name" value="Calcium-transporting ATPase, cytoplasmic domain N"/>
    <property type="match status" value="1"/>
</dbReference>
<evidence type="ECO:0000256" key="8">
    <source>
        <dbReference type="ARBA" id="ARBA00039097"/>
    </source>
</evidence>
<keyword evidence="4 10" id="KW-0479">Metal-binding</keyword>
<evidence type="ECO:0000256" key="2">
    <source>
        <dbReference type="ARBA" id="ARBA00006024"/>
    </source>
</evidence>
<dbReference type="Proteomes" id="UP000182840">
    <property type="component" value="Chromosome"/>
</dbReference>
<dbReference type="InterPro" id="IPR023299">
    <property type="entry name" value="ATPase_P-typ_cyto_dom_N"/>
</dbReference>
<dbReference type="GO" id="GO:0015086">
    <property type="term" value="F:cadmium ion transmembrane transporter activity"/>
    <property type="evidence" value="ECO:0007669"/>
    <property type="project" value="TreeGrafter"/>
</dbReference>
<dbReference type="NCBIfam" id="TIGR01494">
    <property type="entry name" value="ATPase_P-type"/>
    <property type="match status" value="2"/>
</dbReference>
<feature type="transmembrane region" description="Helical" evidence="10">
    <location>
        <begin position="13"/>
        <end position="31"/>
    </location>
</feature>
<dbReference type="InterPro" id="IPR036412">
    <property type="entry name" value="HAD-like_sf"/>
</dbReference>
<dbReference type="OrthoDB" id="9807843at2"/>
<dbReference type="Gene3D" id="2.70.150.10">
    <property type="entry name" value="Calcium-transporting ATPase, cytoplasmic transduction domain A"/>
    <property type="match status" value="1"/>
</dbReference>
<dbReference type="Gene3D" id="3.40.50.1000">
    <property type="entry name" value="HAD superfamily/HAD-like"/>
    <property type="match status" value="1"/>
</dbReference>
<dbReference type="Pfam" id="PF00702">
    <property type="entry name" value="Hydrolase"/>
    <property type="match status" value="1"/>
</dbReference>
<dbReference type="PANTHER" id="PTHR48085">
    <property type="entry name" value="CADMIUM/ZINC-TRANSPORTING ATPASE HMA2-RELATED"/>
    <property type="match status" value="1"/>
</dbReference>
<keyword evidence="3 10" id="KW-0812">Transmembrane</keyword>
<evidence type="ECO:0000256" key="7">
    <source>
        <dbReference type="ARBA" id="ARBA00023136"/>
    </source>
</evidence>
<dbReference type="InterPro" id="IPR027256">
    <property type="entry name" value="P-typ_ATPase_IB"/>
</dbReference>
<dbReference type="InterPro" id="IPR059000">
    <property type="entry name" value="ATPase_P-type_domA"/>
</dbReference>
<dbReference type="SFLD" id="SFLDS00003">
    <property type="entry name" value="Haloacid_Dehalogenase"/>
    <property type="match status" value="1"/>
</dbReference>
<reference evidence="13" key="1">
    <citation type="submission" date="2016-11" db="EMBL/GenBank/DDBJ databases">
        <title>Mesorhizobium oceanicum sp. nov., isolated from deep seawater in South China Sea.</title>
        <authorList>
            <person name="Fu G.-Y."/>
        </authorList>
    </citation>
    <scope>NUCLEOTIDE SEQUENCE [LARGE SCALE GENOMIC DNA]</scope>
    <source>
        <strain evidence="13">B7</strain>
    </source>
</reference>
<dbReference type="InterPro" id="IPR023298">
    <property type="entry name" value="ATPase_P-typ_TM_dom_sf"/>
</dbReference>
<dbReference type="PRINTS" id="PR00120">
    <property type="entry name" value="HATPASE"/>
</dbReference>
<dbReference type="STRING" id="1670800.BSQ44_23560"/>
<proteinExistence type="inferred from homology"/>
<evidence type="ECO:0000256" key="4">
    <source>
        <dbReference type="ARBA" id="ARBA00022723"/>
    </source>
</evidence>
<dbReference type="GO" id="GO:0005886">
    <property type="term" value="C:plasma membrane"/>
    <property type="evidence" value="ECO:0007669"/>
    <property type="project" value="UniProtKB-SubCell"/>
</dbReference>
<dbReference type="SUPFAM" id="SSF56784">
    <property type="entry name" value="HAD-like"/>
    <property type="match status" value="1"/>
</dbReference>
<gene>
    <name evidence="12" type="ORF">BSQ44_23560</name>
</gene>
<dbReference type="SFLD" id="SFLDG00002">
    <property type="entry name" value="C1.7:_P-type_atpase_like"/>
    <property type="match status" value="1"/>
</dbReference>
<dbReference type="GO" id="GO:0005524">
    <property type="term" value="F:ATP binding"/>
    <property type="evidence" value="ECO:0007669"/>
    <property type="project" value="UniProtKB-UniRule"/>
</dbReference>
<dbReference type="PROSITE" id="PS00154">
    <property type="entry name" value="ATPASE_E1_E2"/>
    <property type="match status" value="1"/>
</dbReference>